<protein>
    <submittedName>
        <fullName evidence="1">Uncharacterized protein</fullName>
    </submittedName>
</protein>
<comment type="caution">
    <text evidence="1">The sequence shown here is derived from an EMBL/GenBank/DDBJ whole genome shotgun (WGS) entry which is preliminary data.</text>
</comment>
<gene>
    <name evidence="1" type="ORF">L332_00030</name>
</gene>
<dbReference type="AlphaFoldDB" id="U1LKR2"/>
<keyword evidence="2" id="KW-1185">Reference proteome</keyword>
<dbReference type="EMBL" id="ASHR01000049">
    <property type="protein sequence ID" value="ERG62859.1"/>
    <property type="molecule type" value="Genomic_DNA"/>
</dbReference>
<reference evidence="1 2" key="1">
    <citation type="journal article" date="2013" name="Genome Announc.">
        <title>First draft genome sequence from a member of the genus agrococcus, isolated from modern microbialites.</title>
        <authorList>
            <person name="White R.A.III."/>
            <person name="Grassa C.J."/>
            <person name="Suttle C.A."/>
        </authorList>
    </citation>
    <scope>NUCLEOTIDE SEQUENCE [LARGE SCALE GENOMIC DNA]</scope>
    <source>
        <strain evidence="1 2">RW1</strain>
    </source>
</reference>
<organism evidence="1 2">
    <name type="scientific">Agrococcus pavilionensis RW1</name>
    <dbReference type="NCBI Taxonomy" id="1330458"/>
    <lineage>
        <taxon>Bacteria</taxon>
        <taxon>Bacillati</taxon>
        <taxon>Actinomycetota</taxon>
        <taxon>Actinomycetes</taxon>
        <taxon>Micrococcales</taxon>
        <taxon>Microbacteriaceae</taxon>
        <taxon>Agrococcus</taxon>
    </lineage>
</organism>
<evidence type="ECO:0000313" key="2">
    <source>
        <dbReference type="Proteomes" id="UP000016462"/>
    </source>
</evidence>
<dbReference type="Proteomes" id="UP000016462">
    <property type="component" value="Unassembled WGS sequence"/>
</dbReference>
<evidence type="ECO:0000313" key="1">
    <source>
        <dbReference type="EMBL" id="ERG62859.1"/>
    </source>
</evidence>
<accession>U1LKR2</accession>
<proteinExistence type="predicted"/>
<name>U1LKR2_9MICO</name>
<sequence>MIRRSSLVGTRFGDEWGREERSVIGSPAR</sequence>